<organism evidence="5 6">
    <name type="scientific">Sphingomonas paucimobilis NBRC 13935</name>
    <dbReference type="NCBI Taxonomy" id="1219050"/>
    <lineage>
        <taxon>Bacteria</taxon>
        <taxon>Pseudomonadati</taxon>
        <taxon>Pseudomonadota</taxon>
        <taxon>Alphaproteobacteria</taxon>
        <taxon>Sphingomonadales</taxon>
        <taxon>Sphingomonadaceae</taxon>
        <taxon>Sphingomonas</taxon>
    </lineage>
</organism>
<reference evidence="5 6" key="1">
    <citation type="submission" date="2014-08" db="EMBL/GenBank/DDBJ databases">
        <title>Whole genome shotgun sequence of Sphingomonas paucimobilis NBRC 13935.</title>
        <authorList>
            <person name="Hosoyama A."/>
            <person name="Hashimoto M."/>
            <person name="Hosoyama Y."/>
            <person name="Noguchi M."/>
            <person name="Uohara A."/>
            <person name="Ohji S."/>
            <person name="Katano-Makiyama Y."/>
            <person name="Ichikawa N."/>
            <person name="Kimura A."/>
            <person name="Yamazoe A."/>
            <person name="Fujita N."/>
        </authorList>
    </citation>
    <scope>NUCLEOTIDE SEQUENCE [LARGE SCALE GENOMIC DNA]</scope>
    <source>
        <strain evidence="5 6">NBRC 13935</strain>
    </source>
</reference>
<dbReference type="PROSITE" id="PS00584">
    <property type="entry name" value="PFKB_KINASES_2"/>
    <property type="match status" value="1"/>
</dbReference>
<dbReference type="InterPro" id="IPR050306">
    <property type="entry name" value="PfkB_Carbo_kinase"/>
</dbReference>
<keyword evidence="2" id="KW-0808">Transferase</keyword>
<dbReference type="GO" id="GO:0008673">
    <property type="term" value="F:2-dehydro-3-deoxygluconokinase activity"/>
    <property type="evidence" value="ECO:0007669"/>
    <property type="project" value="TreeGrafter"/>
</dbReference>
<evidence type="ECO:0000313" key="6">
    <source>
        <dbReference type="Proteomes" id="UP000032025"/>
    </source>
</evidence>
<dbReference type="RefSeq" id="WP_007403637.1">
    <property type="nucleotide sequence ID" value="NZ_BBJS01000014.1"/>
</dbReference>
<dbReference type="GO" id="GO:0019698">
    <property type="term" value="P:D-galacturonate catabolic process"/>
    <property type="evidence" value="ECO:0007669"/>
    <property type="project" value="TreeGrafter"/>
</dbReference>
<dbReference type="AlphaFoldDB" id="A0A0C9M1A1"/>
<dbReference type="EMBL" id="BBJS01000014">
    <property type="protein sequence ID" value="GAN13210.1"/>
    <property type="molecule type" value="Genomic_DNA"/>
</dbReference>
<evidence type="ECO:0000259" key="4">
    <source>
        <dbReference type="Pfam" id="PF00294"/>
    </source>
</evidence>
<dbReference type="GeneID" id="78529031"/>
<dbReference type="GO" id="GO:0005829">
    <property type="term" value="C:cytosol"/>
    <property type="evidence" value="ECO:0007669"/>
    <property type="project" value="TreeGrafter"/>
</dbReference>
<evidence type="ECO:0000256" key="3">
    <source>
        <dbReference type="ARBA" id="ARBA00022777"/>
    </source>
</evidence>
<dbReference type="InterPro" id="IPR011611">
    <property type="entry name" value="PfkB_dom"/>
</dbReference>
<dbReference type="InterPro" id="IPR029056">
    <property type="entry name" value="Ribokinase-like"/>
</dbReference>
<name>A0A0C9M1A1_SPHPI</name>
<dbReference type="PANTHER" id="PTHR43085">
    <property type="entry name" value="HEXOKINASE FAMILY MEMBER"/>
    <property type="match status" value="1"/>
</dbReference>
<accession>A0A0C9M1A1</accession>
<protein>
    <submittedName>
        <fullName evidence="5">KdgK protein</fullName>
    </submittedName>
</protein>
<dbReference type="CDD" id="cd01166">
    <property type="entry name" value="KdgK"/>
    <property type="match status" value="1"/>
</dbReference>
<dbReference type="SUPFAM" id="SSF53613">
    <property type="entry name" value="Ribokinase-like"/>
    <property type="match status" value="1"/>
</dbReference>
<evidence type="ECO:0000313" key="5">
    <source>
        <dbReference type="EMBL" id="GAN13210.1"/>
    </source>
</evidence>
<dbReference type="Pfam" id="PF00294">
    <property type="entry name" value="PfkB"/>
    <property type="match status" value="1"/>
</dbReference>
<dbReference type="Proteomes" id="UP000032025">
    <property type="component" value="Unassembled WGS sequence"/>
</dbReference>
<dbReference type="Gene3D" id="3.40.1190.20">
    <property type="match status" value="1"/>
</dbReference>
<keyword evidence="3" id="KW-0418">Kinase</keyword>
<dbReference type="GO" id="GO:0006974">
    <property type="term" value="P:DNA damage response"/>
    <property type="evidence" value="ECO:0007669"/>
    <property type="project" value="TreeGrafter"/>
</dbReference>
<sequence>MRAVIIGEGMLELSGGADIGAAGWRLGYGGDTLNTALHMVRSGADVAYATALGTDAFSEDLLSAWASDGLDVSMVLRDPSRMPGLYAIRTDASGERSFSYWRSDSAARRFFALPDAAMLFPRAMAADLFYFSLISLAVLPDEGRHVLIDVARRLRTAGRTVAFDGNYRPALWADRAEAVRWRDAAIGCATIGLPTAEDEAMLSGESDADAVEAHWRAAGAQEVVVKMGAAGCRLTGGAVVAPVTSLVPVDTSGAGDAFNAAYLLARMAGEAPEDAASAGHRLAGWVIQRRGAVPDRDADAPYPGAG</sequence>
<dbReference type="GO" id="GO:0042840">
    <property type="term" value="P:D-glucuronate catabolic process"/>
    <property type="evidence" value="ECO:0007669"/>
    <property type="project" value="TreeGrafter"/>
</dbReference>
<comment type="caution">
    <text evidence="5">The sequence shown here is derived from an EMBL/GenBank/DDBJ whole genome shotgun (WGS) entry which is preliminary data.</text>
</comment>
<keyword evidence="6" id="KW-1185">Reference proteome</keyword>
<gene>
    <name evidence="5" type="primary">kdgK</name>
    <name evidence="5" type="ORF">SP6_14_03690</name>
</gene>
<evidence type="ECO:0000256" key="2">
    <source>
        <dbReference type="ARBA" id="ARBA00022679"/>
    </source>
</evidence>
<comment type="similarity">
    <text evidence="1">Belongs to the carbohydrate kinase PfkB family.</text>
</comment>
<proteinExistence type="inferred from homology"/>
<dbReference type="PANTHER" id="PTHR43085:SF15">
    <property type="entry name" value="2-DEHYDRO-3-DEOXYGLUCONOKINASE"/>
    <property type="match status" value="1"/>
</dbReference>
<dbReference type="InterPro" id="IPR002173">
    <property type="entry name" value="Carboh/pur_kinase_PfkB_CS"/>
</dbReference>
<evidence type="ECO:0000256" key="1">
    <source>
        <dbReference type="ARBA" id="ARBA00010688"/>
    </source>
</evidence>
<feature type="domain" description="Carbohydrate kinase PfkB" evidence="4">
    <location>
        <begin position="20"/>
        <end position="294"/>
    </location>
</feature>